<comment type="caution">
    <text evidence="2">The sequence shown here is derived from an EMBL/GenBank/DDBJ whole genome shotgun (WGS) entry which is preliminary data.</text>
</comment>
<dbReference type="PANTHER" id="PTHR11669:SF8">
    <property type="entry name" value="DNA POLYMERASE III SUBUNIT DELTA"/>
    <property type="match status" value="1"/>
</dbReference>
<dbReference type="Proteomes" id="UP000231466">
    <property type="component" value="Unassembled WGS sequence"/>
</dbReference>
<evidence type="ECO:0000313" key="3">
    <source>
        <dbReference type="Proteomes" id="UP000231466"/>
    </source>
</evidence>
<dbReference type="SMART" id="SM00382">
    <property type="entry name" value="AAA"/>
    <property type="match status" value="1"/>
</dbReference>
<dbReference type="SUPFAM" id="SSF52540">
    <property type="entry name" value="P-loop containing nucleoside triphosphate hydrolases"/>
    <property type="match status" value="1"/>
</dbReference>
<gene>
    <name evidence="2" type="ORF">COT89_02705</name>
</gene>
<dbReference type="InterPro" id="IPR027417">
    <property type="entry name" value="P-loop_NTPase"/>
</dbReference>
<reference evidence="3" key="1">
    <citation type="submission" date="2017-09" db="EMBL/GenBank/DDBJ databases">
        <title>Depth-based differentiation of microbial function through sediment-hosted aquifers and enrichment of novel symbionts in the deep terrestrial subsurface.</title>
        <authorList>
            <person name="Probst A.J."/>
            <person name="Ladd B."/>
            <person name="Jarett J.K."/>
            <person name="Geller-Mcgrath D.E."/>
            <person name="Sieber C.M.K."/>
            <person name="Emerson J.B."/>
            <person name="Anantharaman K."/>
            <person name="Thomas B.C."/>
            <person name="Malmstrom R."/>
            <person name="Stieglmeier M."/>
            <person name="Klingl A."/>
            <person name="Woyke T."/>
            <person name="Ryan C.M."/>
            <person name="Banfield J.F."/>
        </authorList>
    </citation>
    <scope>NUCLEOTIDE SEQUENCE [LARGE SCALE GENOMIC DNA]</scope>
</reference>
<dbReference type="EMBL" id="PFAH01000009">
    <property type="protein sequence ID" value="PIR97797.1"/>
    <property type="molecule type" value="Genomic_DNA"/>
</dbReference>
<dbReference type="PANTHER" id="PTHR11669">
    <property type="entry name" value="REPLICATION FACTOR C / DNA POLYMERASE III GAMMA-TAU SUBUNIT"/>
    <property type="match status" value="1"/>
</dbReference>
<evidence type="ECO:0000259" key="1">
    <source>
        <dbReference type="SMART" id="SM00382"/>
    </source>
</evidence>
<sequence length="274" mass="31126">MLFGHDDKIKIFKNLVKEGSLAQSYLFFGESHIGKYLFAKMFANYLERGKFEDLDLPLTEALIISPNEGSIKIKEVRRAKYFLSQKPVNSPKRILIIDDANNMTSQAQDAILKITEEPPPNALILIITSGLDTISDTLKSRLQKIYFARLKNIDIKKMLIEKYNIEAKKADLLTQESLGKPGLAVMAINQEQFRTGRSLAHQIQKKAINKRKIIEEVLEDPLLIDPFITTLLADLSKDPLKNIAILSSIMDRVVKISDFTTNKRLQLEAALWNI</sequence>
<dbReference type="GO" id="GO:0006261">
    <property type="term" value="P:DNA-templated DNA replication"/>
    <property type="evidence" value="ECO:0007669"/>
    <property type="project" value="TreeGrafter"/>
</dbReference>
<dbReference type="InterPro" id="IPR003593">
    <property type="entry name" value="AAA+_ATPase"/>
</dbReference>
<organism evidence="2 3">
    <name type="scientific">Candidatus Colwellbacteria bacterium CG10_big_fil_rev_8_21_14_0_10_42_22</name>
    <dbReference type="NCBI Taxonomy" id="1974540"/>
    <lineage>
        <taxon>Bacteria</taxon>
        <taxon>Candidatus Colwelliibacteriota</taxon>
    </lineage>
</organism>
<feature type="domain" description="AAA+ ATPase" evidence="1">
    <location>
        <begin position="21"/>
        <end position="152"/>
    </location>
</feature>
<protein>
    <recommendedName>
        <fullName evidence="1">AAA+ ATPase domain-containing protein</fullName>
    </recommendedName>
</protein>
<proteinExistence type="predicted"/>
<evidence type="ECO:0000313" key="2">
    <source>
        <dbReference type="EMBL" id="PIR97797.1"/>
    </source>
</evidence>
<dbReference type="AlphaFoldDB" id="A0A2H0VFB2"/>
<dbReference type="Gene3D" id="3.40.50.300">
    <property type="entry name" value="P-loop containing nucleotide triphosphate hydrolases"/>
    <property type="match status" value="1"/>
</dbReference>
<dbReference type="InterPro" id="IPR050238">
    <property type="entry name" value="DNA_Rep/Repair_Clamp_Loader"/>
</dbReference>
<name>A0A2H0VFB2_9BACT</name>
<accession>A0A2H0VFB2</accession>
<dbReference type="Pfam" id="PF13177">
    <property type="entry name" value="DNA_pol3_delta2"/>
    <property type="match status" value="1"/>
</dbReference>